<keyword evidence="3" id="KW-1185">Reference proteome</keyword>
<evidence type="ECO:0000313" key="2">
    <source>
        <dbReference type="EMBL" id="STO22503.1"/>
    </source>
</evidence>
<proteinExistence type="predicted"/>
<evidence type="ECO:0000256" key="1">
    <source>
        <dbReference type="SAM" id="SignalP"/>
    </source>
</evidence>
<dbReference type="EMBL" id="UGGT01000001">
    <property type="protein sequence ID" value="STO22503.1"/>
    <property type="molecule type" value="Genomic_DNA"/>
</dbReference>
<reference evidence="2 3" key="1">
    <citation type="submission" date="2018-06" db="EMBL/GenBank/DDBJ databases">
        <authorList>
            <consortium name="Pathogen Informatics"/>
            <person name="Doyle S."/>
        </authorList>
    </citation>
    <scope>NUCLEOTIDE SEQUENCE [LARGE SCALE GENOMIC DNA]</scope>
    <source>
        <strain evidence="2 3">NCTC11370</strain>
    </source>
</reference>
<sequence>MRQMIKFGFILGLVASSNAFSADPVEGLYLGLLGQLSHAPNTNFNFNLNGTTYDGSLKLSVVGGGVGTSLGYKIKNFRLEGEFLFNINNYGSLTVGSCTLISPSVLGPNGTCPTEIEESGLGFNGYTMGFYGLFNTFYDFLSSDPNVNFVPYLGVGLGGALLKNHALFHSNNQCISLNSCSPIISETFDSSSNGFAIQGIVGFSYYLDDFTTLGLDFRYLSTVNFNKNNSTTSSNSNNGNYGIGTINLTANFALEKAD</sequence>
<feature type="chain" id="PRO_5016954352" evidence="1">
    <location>
        <begin position="22"/>
        <end position="258"/>
    </location>
</feature>
<name>A0A377GCK0_9GAMM</name>
<dbReference type="GeneID" id="93293354"/>
<gene>
    <name evidence="2" type="ORF">NCTC11370_02595</name>
</gene>
<accession>A0A377GCK0</accession>
<dbReference type="STRING" id="1094715.GCA_000236165_02440"/>
<keyword evidence="1" id="KW-0732">Signal</keyword>
<feature type="signal peptide" evidence="1">
    <location>
        <begin position="1"/>
        <end position="21"/>
    </location>
</feature>
<dbReference type="Proteomes" id="UP000254554">
    <property type="component" value="Unassembled WGS sequence"/>
</dbReference>
<organism evidence="2 3">
    <name type="scientific">Fluoribacter dumoffii</name>
    <dbReference type="NCBI Taxonomy" id="463"/>
    <lineage>
        <taxon>Bacteria</taxon>
        <taxon>Pseudomonadati</taxon>
        <taxon>Pseudomonadota</taxon>
        <taxon>Gammaproteobacteria</taxon>
        <taxon>Legionellales</taxon>
        <taxon>Legionellaceae</taxon>
        <taxon>Fluoribacter</taxon>
    </lineage>
</organism>
<dbReference type="SUPFAM" id="SSF56925">
    <property type="entry name" value="OMPA-like"/>
    <property type="match status" value="1"/>
</dbReference>
<dbReference type="RefSeq" id="WP_010654611.1">
    <property type="nucleotide sequence ID" value="NZ_JAPHOO010000001.1"/>
</dbReference>
<dbReference type="InterPro" id="IPR011250">
    <property type="entry name" value="OMP/PagP_B-barrel"/>
</dbReference>
<dbReference type="OrthoDB" id="5647185at2"/>
<evidence type="ECO:0000313" key="3">
    <source>
        <dbReference type="Proteomes" id="UP000254554"/>
    </source>
</evidence>
<dbReference type="AlphaFoldDB" id="A0A377GCK0"/>
<dbReference type="Gene3D" id="2.40.160.20">
    <property type="match status" value="1"/>
</dbReference>
<protein>
    <submittedName>
        <fullName evidence="2">Uncharacterized protein</fullName>
    </submittedName>
</protein>